<protein>
    <submittedName>
        <fullName evidence="2">Uncharacterized protein</fullName>
    </submittedName>
</protein>
<evidence type="ECO:0000256" key="1">
    <source>
        <dbReference type="SAM" id="MobiDB-lite"/>
    </source>
</evidence>
<name>A0AAD7FVT8_9AGAR</name>
<comment type="caution">
    <text evidence="2">The sequence shown here is derived from an EMBL/GenBank/DDBJ whole genome shotgun (WGS) entry which is preliminary data.</text>
</comment>
<feature type="region of interest" description="Disordered" evidence="1">
    <location>
        <begin position="45"/>
        <end position="66"/>
    </location>
</feature>
<gene>
    <name evidence="2" type="ORF">FB45DRAFT_738658</name>
</gene>
<evidence type="ECO:0000313" key="3">
    <source>
        <dbReference type="Proteomes" id="UP001221142"/>
    </source>
</evidence>
<proteinExistence type="predicted"/>
<organism evidence="2 3">
    <name type="scientific">Roridomyces roridus</name>
    <dbReference type="NCBI Taxonomy" id="1738132"/>
    <lineage>
        <taxon>Eukaryota</taxon>
        <taxon>Fungi</taxon>
        <taxon>Dikarya</taxon>
        <taxon>Basidiomycota</taxon>
        <taxon>Agaricomycotina</taxon>
        <taxon>Agaricomycetes</taxon>
        <taxon>Agaricomycetidae</taxon>
        <taxon>Agaricales</taxon>
        <taxon>Marasmiineae</taxon>
        <taxon>Mycenaceae</taxon>
        <taxon>Roridomyces</taxon>
    </lineage>
</organism>
<dbReference type="EMBL" id="JARKIF010000004">
    <property type="protein sequence ID" value="KAJ7640997.1"/>
    <property type="molecule type" value="Genomic_DNA"/>
</dbReference>
<dbReference type="PANTHER" id="PTHR28027">
    <property type="entry name" value="TRANSCRIPTIONAL REGULATOR MIT1"/>
    <property type="match status" value="1"/>
</dbReference>
<sequence>MSAPPHVSVEPPWSGWIATTGDALFILEAARRGLIPRVARRMTMTTKRRMQRKMQRRRRGVQGSDAVGRVAATAVDQLLSRPRSSAVSTGERTLLGSLANEVKANGLMKKTFSVTLPAGSSAGVGGGGGTQHLVSYYSLADVTADRLRAASSLPELATLEIAEGLLDRDNPR</sequence>
<evidence type="ECO:0000313" key="2">
    <source>
        <dbReference type="EMBL" id="KAJ7640997.1"/>
    </source>
</evidence>
<dbReference type="GO" id="GO:0003677">
    <property type="term" value="F:DNA binding"/>
    <property type="evidence" value="ECO:0007669"/>
    <property type="project" value="TreeGrafter"/>
</dbReference>
<dbReference type="Proteomes" id="UP001221142">
    <property type="component" value="Unassembled WGS sequence"/>
</dbReference>
<feature type="compositionally biased region" description="Basic residues" evidence="1">
    <location>
        <begin position="46"/>
        <end position="60"/>
    </location>
</feature>
<dbReference type="InterPro" id="IPR018608">
    <property type="entry name" value="Gti1/Pac2"/>
</dbReference>
<reference evidence="2" key="1">
    <citation type="submission" date="2023-03" db="EMBL/GenBank/DDBJ databases">
        <title>Massive genome expansion in bonnet fungi (Mycena s.s.) driven by repeated elements and novel gene families across ecological guilds.</title>
        <authorList>
            <consortium name="Lawrence Berkeley National Laboratory"/>
            <person name="Harder C.B."/>
            <person name="Miyauchi S."/>
            <person name="Viragh M."/>
            <person name="Kuo A."/>
            <person name="Thoen E."/>
            <person name="Andreopoulos B."/>
            <person name="Lu D."/>
            <person name="Skrede I."/>
            <person name="Drula E."/>
            <person name="Henrissat B."/>
            <person name="Morin E."/>
            <person name="Kohler A."/>
            <person name="Barry K."/>
            <person name="LaButti K."/>
            <person name="Morin E."/>
            <person name="Salamov A."/>
            <person name="Lipzen A."/>
            <person name="Mereny Z."/>
            <person name="Hegedus B."/>
            <person name="Baldrian P."/>
            <person name="Stursova M."/>
            <person name="Weitz H."/>
            <person name="Taylor A."/>
            <person name="Grigoriev I.V."/>
            <person name="Nagy L.G."/>
            <person name="Martin F."/>
            <person name="Kauserud H."/>
        </authorList>
    </citation>
    <scope>NUCLEOTIDE SEQUENCE</scope>
    <source>
        <strain evidence="2">9284</strain>
    </source>
</reference>
<accession>A0AAD7FVT8</accession>
<dbReference type="PANTHER" id="PTHR28027:SF2">
    <property type="entry name" value="TRANSCRIPTIONAL REGULATOR MIT1"/>
    <property type="match status" value="1"/>
</dbReference>
<keyword evidence="3" id="KW-1185">Reference proteome</keyword>
<dbReference type="Pfam" id="PF09729">
    <property type="entry name" value="Gti1_Pac2"/>
    <property type="match status" value="2"/>
</dbReference>
<dbReference type="AlphaFoldDB" id="A0AAD7FVT8"/>